<comment type="caution">
    <text evidence="1">The sequence shown here is derived from an EMBL/GenBank/DDBJ whole genome shotgun (WGS) entry which is preliminary data.</text>
</comment>
<protein>
    <recommendedName>
        <fullName evidence="3">Vertnin</fullName>
    </recommendedName>
</protein>
<name>A0A813MEF1_9BILA</name>
<evidence type="ECO:0000313" key="2">
    <source>
        <dbReference type="Proteomes" id="UP000663879"/>
    </source>
</evidence>
<sequence>MSNLTLSKLDLLSTVCSDKLEEIEETEIYINTNNCYREFSSQGNSTNNSPKREAFFKQKLNDIKSCKNIKDLKSYFLEFQEEFKKYPLTKNFENCSTSCNLLRNLERNLNFIPVSIIGDGNCLFRSVSMVLYGNEGFHCELRFRCIIEMTLNFRNYLNKDILNSQLQKKLEKADQEKIVYWLGLFCGSNINCNDEKILEEEVLRLAQDGLSSWGSGWHFYGLANCLNINIQQIYPQIRDKLRNKIQFDLFSSKILSLSPNFYILTVMNDGINNELMNVNDVEIVEETENETEDDSIFEDDFEKIVFEMKNKTLCETRPFVVKKEACFLYDLNRFCLKNLVKDGKGRYNNLGNSIKFYNINDNKELRNVYISSKKLPKAFEITETTYEIKRHYYKLYSNPNFKRKIITMRNLKNPGNFYRSLIYYFWEINKEISRHDLSFGIYSHGNARKTAKPFIPSTFDTLEDIKYSVKKNTSKKLEYAKAINSENNVNINDYPRNIKQFYNHGAIGKKNDFEKKGYLKTRYSYVDAIFNMKKRKLLVISFYSV</sequence>
<dbReference type="AlphaFoldDB" id="A0A813MEF1"/>
<evidence type="ECO:0000313" key="1">
    <source>
        <dbReference type="EMBL" id="CAF0712593.1"/>
    </source>
</evidence>
<keyword evidence="2" id="KW-1185">Reference proteome</keyword>
<organism evidence="1 2">
    <name type="scientific">Brachionus calyciflorus</name>
    <dbReference type="NCBI Taxonomy" id="104777"/>
    <lineage>
        <taxon>Eukaryota</taxon>
        <taxon>Metazoa</taxon>
        <taxon>Spiralia</taxon>
        <taxon>Gnathifera</taxon>
        <taxon>Rotifera</taxon>
        <taxon>Eurotatoria</taxon>
        <taxon>Monogononta</taxon>
        <taxon>Pseudotrocha</taxon>
        <taxon>Ploima</taxon>
        <taxon>Brachionidae</taxon>
        <taxon>Brachionus</taxon>
    </lineage>
</organism>
<proteinExistence type="predicted"/>
<reference evidence="1" key="1">
    <citation type="submission" date="2021-02" db="EMBL/GenBank/DDBJ databases">
        <authorList>
            <person name="Nowell W R."/>
        </authorList>
    </citation>
    <scope>NUCLEOTIDE SEQUENCE</scope>
    <source>
        <strain evidence="1">Ploen Becks lab</strain>
    </source>
</reference>
<dbReference type="PANTHER" id="PTHR16081:SF0">
    <property type="entry name" value="VERTNIN"/>
    <property type="match status" value="1"/>
</dbReference>
<dbReference type="PANTHER" id="PTHR16081">
    <property type="entry name" value="VERTNIN"/>
    <property type="match status" value="1"/>
</dbReference>
<evidence type="ECO:0008006" key="3">
    <source>
        <dbReference type="Google" id="ProtNLM"/>
    </source>
</evidence>
<dbReference type="EMBL" id="CAJNOC010000075">
    <property type="protein sequence ID" value="CAF0712593.1"/>
    <property type="molecule type" value="Genomic_DNA"/>
</dbReference>
<gene>
    <name evidence="1" type="ORF">OXX778_LOCUS1233</name>
</gene>
<dbReference type="GO" id="GO:0000785">
    <property type="term" value="C:chromatin"/>
    <property type="evidence" value="ECO:0007669"/>
    <property type="project" value="TreeGrafter"/>
</dbReference>
<dbReference type="GO" id="GO:0006357">
    <property type="term" value="P:regulation of transcription by RNA polymerase II"/>
    <property type="evidence" value="ECO:0007669"/>
    <property type="project" value="TreeGrafter"/>
</dbReference>
<dbReference type="Gene3D" id="3.90.70.80">
    <property type="match status" value="1"/>
</dbReference>
<accession>A0A813MEF1</accession>
<dbReference type="InterPro" id="IPR038822">
    <property type="entry name" value="Vertnin-like"/>
</dbReference>
<dbReference type="Proteomes" id="UP000663879">
    <property type="component" value="Unassembled WGS sequence"/>
</dbReference>
<dbReference type="OrthoDB" id="10043303at2759"/>